<organism evidence="1 2">
    <name type="scientific">Rotaria sordida</name>
    <dbReference type="NCBI Taxonomy" id="392033"/>
    <lineage>
        <taxon>Eukaryota</taxon>
        <taxon>Metazoa</taxon>
        <taxon>Spiralia</taxon>
        <taxon>Gnathifera</taxon>
        <taxon>Rotifera</taxon>
        <taxon>Eurotatoria</taxon>
        <taxon>Bdelloidea</taxon>
        <taxon>Philodinida</taxon>
        <taxon>Philodinidae</taxon>
        <taxon>Rotaria</taxon>
    </lineage>
</organism>
<dbReference type="EMBL" id="CAJOBE010005404">
    <property type="protein sequence ID" value="CAF3971643.1"/>
    <property type="molecule type" value="Genomic_DNA"/>
</dbReference>
<evidence type="ECO:0000313" key="1">
    <source>
        <dbReference type="EMBL" id="CAF3971643.1"/>
    </source>
</evidence>
<sequence length="21" mass="2543">DSIIRHIFQHQITDLILHNND</sequence>
<gene>
    <name evidence="1" type="ORF">FNK824_LOCUS24364</name>
</gene>
<dbReference type="AlphaFoldDB" id="A0A819M0G4"/>
<dbReference type="Proteomes" id="UP000663874">
    <property type="component" value="Unassembled WGS sequence"/>
</dbReference>
<proteinExistence type="predicted"/>
<name>A0A819M0G4_9BILA</name>
<feature type="non-terminal residue" evidence="1">
    <location>
        <position position="1"/>
    </location>
</feature>
<comment type="caution">
    <text evidence="1">The sequence shown here is derived from an EMBL/GenBank/DDBJ whole genome shotgun (WGS) entry which is preliminary data.</text>
</comment>
<accession>A0A819M0G4</accession>
<evidence type="ECO:0000313" key="2">
    <source>
        <dbReference type="Proteomes" id="UP000663874"/>
    </source>
</evidence>
<reference evidence="1" key="1">
    <citation type="submission" date="2021-02" db="EMBL/GenBank/DDBJ databases">
        <authorList>
            <person name="Nowell W R."/>
        </authorList>
    </citation>
    <scope>NUCLEOTIDE SEQUENCE</scope>
</reference>
<protein>
    <submittedName>
        <fullName evidence="1">Uncharacterized protein</fullName>
    </submittedName>
</protein>